<dbReference type="EMBL" id="CP020612">
    <property type="protein sequence ID" value="ARJ70828.1"/>
    <property type="molecule type" value="Genomic_DNA"/>
</dbReference>
<keyword evidence="7" id="KW-1185">Reference proteome</keyword>
<dbReference type="Pfam" id="PF00565">
    <property type="entry name" value="SNase"/>
    <property type="match status" value="1"/>
</dbReference>
<dbReference type="InterPro" id="IPR035437">
    <property type="entry name" value="SNase_OB-fold_sf"/>
</dbReference>
<evidence type="ECO:0000256" key="1">
    <source>
        <dbReference type="ARBA" id="ARBA00022722"/>
    </source>
</evidence>
<feature type="domain" description="TNase-like" evidence="5">
    <location>
        <begin position="49"/>
        <end position="167"/>
    </location>
</feature>
<dbReference type="PROSITE" id="PS50830">
    <property type="entry name" value="TNASE_3"/>
    <property type="match status" value="1"/>
</dbReference>
<dbReference type="GO" id="GO:0004519">
    <property type="term" value="F:endonuclease activity"/>
    <property type="evidence" value="ECO:0007669"/>
    <property type="project" value="UniProtKB-KW"/>
</dbReference>
<proteinExistence type="predicted"/>
<dbReference type="InterPro" id="IPR016071">
    <property type="entry name" value="Staphylococal_nuclease_OB-fold"/>
</dbReference>
<dbReference type="Gene3D" id="2.40.50.90">
    <property type="match status" value="1"/>
</dbReference>
<sequence>MPSRKRRRKGTRLADRRKPDIKKRPVSPRPQPASHRPPGAAIIAGPAFVVDGDTITIRKKSIRLFGIDAPELNHPYGRNARGVLIGLCQRQTIRAEILCSDDHGRLVARCTLRDGRDLSAEMVKQGLALDWSKFSGGCYRHLETADARKHLWLADARQKGRMHVWESYAARSADKR</sequence>
<name>A0A1W6D150_9RHOB</name>
<evidence type="ECO:0000256" key="4">
    <source>
        <dbReference type="SAM" id="MobiDB-lite"/>
    </source>
</evidence>
<dbReference type="AlphaFoldDB" id="A0A1W6D150"/>
<dbReference type="GO" id="GO:0016787">
    <property type="term" value="F:hydrolase activity"/>
    <property type="evidence" value="ECO:0007669"/>
    <property type="project" value="UniProtKB-KW"/>
</dbReference>
<evidence type="ECO:0000313" key="6">
    <source>
        <dbReference type="EMBL" id="ARJ70828.1"/>
    </source>
</evidence>
<evidence type="ECO:0000313" key="7">
    <source>
        <dbReference type="Proteomes" id="UP000193017"/>
    </source>
</evidence>
<evidence type="ECO:0000256" key="2">
    <source>
        <dbReference type="ARBA" id="ARBA00022759"/>
    </source>
</evidence>
<keyword evidence="3" id="KW-0378">Hydrolase</keyword>
<keyword evidence="2" id="KW-0255">Endonuclease</keyword>
<feature type="region of interest" description="Disordered" evidence="4">
    <location>
        <begin position="1"/>
        <end position="40"/>
    </location>
</feature>
<dbReference type="SMART" id="SM00318">
    <property type="entry name" value="SNc"/>
    <property type="match status" value="1"/>
</dbReference>
<keyword evidence="1" id="KW-0540">Nuclease</keyword>
<evidence type="ECO:0000259" key="5">
    <source>
        <dbReference type="PROSITE" id="PS50830"/>
    </source>
</evidence>
<protein>
    <recommendedName>
        <fullName evidence="5">TNase-like domain-containing protein</fullName>
    </recommendedName>
</protein>
<dbReference type="Proteomes" id="UP000193017">
    <property type="component" value="Chromosome"/>
</dbReference>
<dbReference type="OrthoDB" id="9805504at2"/>
<dbReference type="STRING" id="1945662.B0A89_08580"/>
<dbReference type="PANTHER" id="PTHR12302">
    <property type="entry name" value="EBNA2 BINDING PROTEIN P100"/>
    <property type="match status" value="1"/>
</dbReference>
<reference evidence="6 7" key="1">
    <citation type="submission" date="2017-03" db="EMBL/GenBank/DDBJ databases">
        <title>Genome sequence of Paracoccus contaminans isolated from a water microcosm.</title>
        <authorList>
            <person name="Aurass P."/>
            <person name="Karste S."/>
            <person name="Trost E."/>
            <person name="Glaeser S.P."/>
            <person name="Kaempfer P."/>
            <person name="Flieger A."/>
        </authorList>
    </citation>
    <scope>NUCLEOTIDE SEQUENCE [LARGE SCALE GENOMIC DNA]</scope>
    <source>
        <strain evidence="7">RKI 16-01929T\LMG 29738T\CCM 8701T\CIP 111112T</strain>
    </source>
</reference>
<dbReference type="PANTHER" id="PTHR12302:SF3">
    <property type="entry name" value="SERINE_THREONINE-PROTEIN KINASE 31"/>
    <property type="match status" value="1"/>
</dbReference>
<organism evidence="6 7">
    <name type="scientific">Paracoccus contaminans</name>
    <dbReference type="NCBI Taxonomy" id="1945662"/>
    <lineage>
        <taxon>Bacteria</taxon>
        <taxon>Pseudomonadati</taxon>
        <taxon>Pseudomonadota</taxon>
        <taxon>Alphaproteobacteria</taxon>
        <taxon>Rhodobacterales</taxon>
        <taxon>Paracoccaceae</taxon>
        <taxon>Paracoccus</taxon>
    </lineage>
</organism>
<accession>A0A1W6D150</accession>
<feature type="compositionally biased region" description="Basic residues" evidence="4">
    <location>
        <begin position="1"/>
        <end position="11"/>
    </location>
</feature>
<evidence type="ECO:0000256" key="3">
    <source>
        <dbReference type="ARBA" id="ARBA00022801"/>
    </source>
</evidence>
<dbReference type="SUPFAM" id="SSF50199">
    <property type="entry name" value="Staphylococcal nuclease"/>
    <property type="match status" value="1"/>
</dbReference>
<dbReference type="KEGG" id="pcon:B0A89_08580"/>
<gene>
    <name evidence="6" type="ORF">B0A89_08580</name>
</gene>